<keyword evidence="16" id="KW-0325">Glycoprotein</keyword>
<name>A0A9J6BG85_POLVA</name>
<dbReference type="InterPro" id="IPR049883">
    <property type="entry name" value="NOTCH1_EGF-like"/>
</dbReference>
<keyword evidence="8" id="KW-0812">Transmembrane</keyword>
<gene>
    <name evidence="20" type="ORF">PVAND_016804</name>
</gene>
<feature type="disulfide bond" evidence="17">
    <location>
        <begin position="282"/>
        <end position="292"/>
    </location>
</feature>
<dbReference type="PROSITE" id="PS50026">
    <property type="entry name" value="EGF_3"/>
    <property type="match status" value="1"/>
</dbReference>
<dbReference type="SMART" id="SM00181">
    <property type="entry name" value="EGF"/>
    <property type="match status" value="3"/>
</dbReference>
<dbReference type="OrthoDB" id="7770115at2759"/>
<dbReference type="InterPro" id="IPR018097">
    <property type="entry name" value="EGF_Ca-bd_CS"/>
</dbReference>
<reference evidence="20" key="1">
    <citation type="submission" date="2021-03" db="EMBL/GenBank/DDBJ databases">
        <title>Chromosome level genome of the anhydrobiotic midge Polypedilum vanderplanki.</title>
        <authorList>
            <person name="Yoshida Y."/>
            <person name="Kikawada T."/>
            <person name="Gusev O."/>
        </authorList>
    </citation>
    <scope>NUCLEOTIDE SEQUENCE</scope>
    <source>
        <strain evidence="20">NIAS01</strain>
        <tissue evidence="20">Whole body or cell culture</tissue>
    </source>
</reference>
<dbReference type="SMART" id="SM00179">
    <property type="entry name" value="EGF_CA"/>
    <property type="match status" value="4"/>
</dbReference>
<dbReference type="InterPro" id="IPR000152">
    <property type="entry name" value="EGF-type_Asp/Asn_hydroxyl_site"/>
</dbReference>
<sequence>MSKNWMFWILLYGSFQISFASSNSSIDIAMTHCCNIGSHLDDCSDKGIDKSVVNPPNGLCRSTIKFCCELSKIPRNCGQNFHEQFDQRCRGKTNEPKACCEGCKIGKFLSALNHTCDNLPINLSPSISQMITNCCTTATPRIVRKNTNSIACKLGYKWNRNLSKCEDINECMIANNGCYEDQKCENLVGSYRCIPKNICRDGFELDYETMECREWQSMIFDTICSNGFKMNNSSGICEDINECNENGNLCDQMCVNTIGSYKCMCRRGYRIVDDKCVDIDECKVSNVCSHYCMNVKGSFKCKCPNGMRIGKNKRTCEDINECEENKGICGKKPCRNFIGGYSCDNGVDCPENFKHHPTVGGRNTTKCIRKPCETSSCKLLPKYMTFKTLKFPSNMKLPKHGIPVFNIRTKSLKFEVDFKMQIKVLPKSQNVKIASINDFSIKKQPSRALVMLMKSLQGPQTIILKVDMINKNNLKVMEAFEVKIIVENE</sequence>
<evidence type="ECO:0000256" key="8">
    <source>
        <dbReference type="ARBA" id="ARBA00022692"/>
    </source>
</evidence>
<evidence type="ECO:0000256" key="14">
    <source>
        <dbReference type="ARBA" id="ARBA00023157"/>
    </source>
</evidence>
<dbReference type="EMBL" id="JADBJN010000004">
    <property type="protein sequence ID" value="KAG5668884.1"/>
    <property type="molecule type" value="Genomic_DNA"/>
</dbReference>
<evidence type="ECO:0000256" key="12">
    <source>
        <dbReference type="ARBA" id="ARBA00022989"/>
    </source>
</evidence>
<evidence type="ECO:0000256" key="10">
    <source>
        <dbReference type="ARBA" id="ARBA00022737"/>
    </source>
</evidence>
<keyword evidence="11" id="KW-0106">Calcium</keyword>
<dbReference type="CDD" id="cd00054">
    <property type="entry name" value="EGF_CA"/>
    <property type="match status" value="2"/>
</dbReference>
<dbReference type="PROSITE" id="PS01187">
    <property type="entry name" value="EGF_CA"/>
    <property type="match status" value="2"/>
</dbReference>
<feature type="signal peptide" evidence="18">
    <location>
        <begin position="1"/>
        <end position="20"/>
    </location>
</feature>
<feature type="chain" id="PRO_5039934441" description="EGF-like domain-containing protein" evidence="18">
    <location>
        <begin position="21"/>
        <end position="489"/>
    </location>
</feature>
<dbReference type="Gene3D" id="2.10.25.10">
    <property type="entry name" value="Laminin"/>
    <property type="match status" value="4"/>
</dbReference>
<dbReference type="FunFam" id="2.10.25.10:FF:000009">
    <property type="entry name" value="Low-density lipoprotein receptor isoform 1"/>
    <property type="match status" value="1"/>
</dbReference>
<dbReference type="AlphaFoldDB" id="A0A9J6BG85"/>
<dbReference type="PROSITE" id="PS00010">
    <property type="entry name" value="ASX_HYDROXYL"/>
    <property type="match status" value="2"/>
</dbReference>
<dbReference type="InterPro" id="IPR000742">
    <property type="entry name" value="EGF"/>
</dbReference>
<accession>A0A9J6BG85</accession>
<keyword evidence="7" id="KW-0254">Endocytosis</keyword>
<keyword evidence="14 17" id="KW-1015">Disulfide bond</keyword>
<evidence type="ECO:0000256" key="9">
    <source>
        <dbReference type="ARBA" id="ARBA00022729"/>
    </source>
</evidence>
<evidence type="ECO:0000256" key="5">
    <source>
        <dbReference type="ARBA" id="ARBA00022530"/>
    </source>
</evidence>
<evidence type="ECO:0000256" key="15">
    <source>
        <dbReference type="ARBA" id="ARBA00023170"/>
    </source>
</evidence>
<dbReference type="GO" id="GO:0006897">
    <property type="term" value="P:endocytosis"/>
    <property type="evidence" value="ECO:0007669"/>
    <property type="project" value="UniProtKB-KW"/>
</dbReference>
<dbReference type="Pfam" id="PF07645">
    <property type="entry name" value="EGF_CA"/>
    <property type="match status" value="4"/>
</dbReference>
<evidence type="ECO:0000256" key="16">
    <source>
        <dbReference type="ARBA" id="ARBA00023180"/>
    </source>
</evidence>
<protein>
    <recommendedName>
        <fullName evidence="19">EGF-like domain-containing protein</fullName>
    </recommendedName>
</protein>
<proteinExistence type="inferred from homology"/>
<comment type="similarity">
    <text evidence="3">Belongs to the fibulin family.</text>
</comment>
<evidence type="ECO:0000256" key="7">
    <source>
        <dbReference type="ARBA" id="ARBA00022583"/>
    </source>
</evidence>
<keyword evidence="12" id="KW-1133">Transmembrane helix</keyword>
<keyword evidence="10" id="KW-0677">Repeat</keyword>
<comment type="subcellular location">
    <subcellularLocation>
        <location evidence="1">Membrane</location>
        <topology evidence="1">Single-pass type I membrane protein</topology>
    </subcellularLocation>
    <subcellularLocation>
        <location evidence="2">Secreted</location>
        <location evidence="2">Extracellular space</location>
        <location evidence="2">Extracellular matrix</location>
    </subcellularLocation>
</comment>
<dbReference type="InterPro" id="IPR001881">
    <property type="entry name" value="EGF-like_Ca-bd_dom"/>
</dbReference>
<dbReference type="InterPro" id="IPR055088">
    <property type="entry name" value="Fibulin_C"/>
</dbReference>
<feature type="domain" description="EGF-like" evidence="19">
    <location>
        <begin position="278"/>
        <end position="317"/>
    </location>
</feature>
<evidence type="ECO:0000256" key="2">
    <source>
        <dbReference type="ARBA" id="ARBA00004498"/>
    </source>
</evidence>
<dbReference type="Proteomes" id="UP001107558">
    <property type="component" value="Chromosome 4"/>
</dbReference>
<dbReference type="PROSITE" id="PS01186">
    <property type="entry name" value="EGF_2"/>
    <property type="match status" value="1"/>
</dbReference>
<keyword evidence="21" id="KW-1185">Reference proteome</keyword>
<dbReference type="GO" id="GO:0016020">
    <property type="term" value="C:membrane"/>
    <property type="evidence" value="ECO:0007669"/>
    <property type="project" value="UniProtKB-SubCell"/>
</dbReference>
<keyword evidence="6 17" id="KW-0245">EGF-like domain</keyword>
<evidence type="ECO:0000313" key="21">
    <source>
        <dbReference type="Proteomes" id="UP001107558"/>
    </source>
</evidence>
<evidence type="ECO:0000259" key="19">
    <source>
        <dbReference type="PROSITE" id="PS50026"/>
    </source>
</evidence>
<dbReference type="SUPFAM" id="SSF57196">
    <property type="entry name" value="EGF/Laminin"/>
    <property type="match status" value="2"/>
</dbReference>
<evidence type="ECO:0000256" key="18">
    <source>
        <dbReference type="SAM" id="SignalP"/>
    </source>
</evidence>
<organism evidence="20 21">
    <name type="scientific">Polypedilum vanderplanki</name>
    <name type="common">Sleeping chironomid midge</name>
    <dbReference type="NCBI Taxonomy" id="319348"/>
    <lineage>
        <taxon>Eukaryota</taxon>
        <taxon>Metazoa</taxon>
        <taxon>Ecdysozoa</taxon>
        <taxon>Arthropoda</taxon>
        <taxon>Hexapoda</taxon>
        <taxon>Insecta</taxon>
        <taxon>Pterygota</taxon>
        <taxon>Neoptera</taxon>
        <taxon>Endopterygota</taxon>
        <taxon>Diptera</taxon>
        <taxon>Nematocera</taxon>
        <taxon>Chironomoidea</taxon>
        <taxon>Chironomidae</taxon>
        <taxon>Chironominae</taxon>
        <taxon>Polypedilum</taxon>
        <taxon>Polypedilum</taxon>
    </lineage>
</organism>
<evidence type="ECO:0000256" key="3">
    <source>
        <dbReference type="ARBA" id="ARBA00006127"/>
    </source>
</evidence>
<evidence type="ECO:0000256" key="13">
    <source>
        <dbReference type="ARBA" id="ARBA00023136"/>
    </source>
</evidence>
<dbReference type="SUPFAM" id="SSF57184">
    <property type="entry name" value="Growth factor receptor domain"/>
    <property type="match status" value="1"/>
</dbReference>
<evidence type="ECO:0000256" key="1">
    <source>
        <dbReference type="ARBA" id="ARBA00004479"/>
    </source>
</evidence>
<keyword evidence="15" id="KW-0675">Receptor</keyword>
<keyword evidence="5" id="KW-0272">Extracellular matrix</keyword>
<keyword evidence="13" id="KW-0472">Membrane</keyword>
<dbReference type="PANTHER" id="PTHR47333">
    <property type="entry name" value="VON WILLEBRAND FACTOR C AND EGF DOMAIN-CONTAINING PROTEIN"/>
    <property type="match status" value="1"/>
</dbReference>
<dbReference type="FunFam" id="2.10.25.10:FF:000014">
    <property type="entry name" value="Latent-transforming growth factor beta-binding protein 3"/>
    <property type="match status" value="1"/>
</dbReference>
<dbReference type="InterPro" id="IPR052080">
    <property type="entry name" value="vWF_C/EGF_Fibrillin"/>
</dbReference>
<evidence type="ECO:0000256" key="11">
    <source>
        <dbReference type="ARBA" id="ARBA00022837"/>
    </source>
</evidence>
<evidence type="ECO:0000256" key="4">
    <source>
        <dbReference type="ARBA" id="ARBA00022525"/>
    </source>
</evidence>
<dbReference type="GO" id="GO:0005509">
    <property type="term" value="F:calcium ion binding"/>
    <property type="evidence" value="ECO:0007669"/>
    <property type="project" value="InterPro"/>
</dbReference>
<comment type="caution">
    <text evidence="17">Lacks conserved residue(s) required for the propagation of feature annotation.</text>
</comment>
<keyword evidence="4" id="KW-0964">Secreted</keyword>
<keyword evidence="9 18" id="KW-0732">Signal</keyword>
<dbReference type="Pfam" id="PF22914">
    <property type="entry name" value="Fibulin_C"/>
    <property type="match status" value="1"/>
</dbReference>
<dbReference type="PANTHER" id="PTHR47333:SF4">
    <property type="entry name" value="EGF-LIKE DOMAIN-CONTAINING PROTEIN"/>
    <property type="match status" value="1"/>
</dbReference>
<evidence type="ECO:0000256" key="17">
    <source>
        <dbReference type="PROSITE-ProRule" id="PRU00076"/>
    </source>
</evidence>
<evidence type="ECO:0000256" key="6">
    <source>
        <dbReference type="ARBA" id="ARBA00022536"/>
    </source>
</evidence>
<comment type="caution">
    <text evidence="20">The sequence shown here is derived from an EMBL/GenBank/DDBJ whole genome shotgun (WGS) entry which is preliminary data.</text>
</comment>
<dbReference type="InterPro" id="IPR009030">
    <property type="entry name" value="Growth_fac_rcpt_cys_sf"/>
</dbReference>
<evidence type="ECO:0000313" key="20">
    <source>
        <dbReference type="EMBL" id="KAG5668884.1"/>
    </source>
</evidence>